<evidence type="ECO:0000313" key="2">
    <source>
        <dbReference type="EMBL" id="PKR83405.1"/>
    </source>
</evidence>
<keyword evidence="3" id="KW-1185">Reference proteome</keyword>
<dbReference type="Proteomes" id="UP000233440">
    <property type="component" value="Unassembled WGS sequence"/>
</dbReference>
<feature type="transmembrane region" description="Helical" evidence="1">
    <location>
        <begin position="21"/>
        <end position="43"/>
    </location>
</feature>
<comment type="caution">
    <text evidence="2">The sequence shown here is derived from an EMBL/GenBank/DDBJ whole genome shotgun (WGS) entry which is preliminary data.</text>
</comment>
<keyword evidence="1" id="KW-0812">Transmembrane</keyword>
<organism evidence="2 3">
    <name type="scientific">Heyndrickxia camelliae</name>
    <dbReference type="NCBI Taxonomy" id="1707093"/>
    <lineage>
        <taxon>Bacteria</taxon>
        <taxon>Bacillati</taxon>
        <taxon>Bacillota</taxon>
        <taxon>Bacilli</taxon>
        <taxon>Bacillales</taxon>
        <taxon>Bacillaceae</taxon>
        <taxon>Heyndrickxia</taxon>
    </lineage>
</organism>
<evidence type="ECO:0000256" key="1">
    <source>
        <dbReference type="SAM" id="Phobius"/>
    </source>
</evidence>
<dbReference type="RefSeq" id="WP_101355923.1">
    <property type="nucleotide sequence ID" value="NZ_PIQO01000019.1"/>
</dbReference>
<dbReference type="EMBL" id="PIQO01000019">
    <property type="protein sequence ID" value="PKR83405.1"/>
    <property type="molecule type" value="Genomic_DNA"/>
</dbReference>
<name>A0A2N3LFR4_9BACI</name>
<protein>
    <submittedName>
        <fullName evidence="2">Uncharacterized protein</fullName>
    </submittedName>
</protein>
<keyword evidence="1" id="KW-0472">Membrane</keyword>
<accession>A0A2N3LFR4</accession>
<evidence type="ECO:0000313" key="3">
    <source>
        <dbReference type="Proteomes" id="UP000233440"/>
    </source>
</evidence>
<proteinExistence type="predicted"/>
<feature type="transmembrane region" description="Helical" evidence="1">
    <location>
        <begin position="86"/>
        <end position="108"/>
    </location>
</feature>
<gene>
    <name evidence="2" type="ORF">CWO92_19710</name>
</gene>
<sequence>MSVPSNEMNQKRTLWQWISFITPYVYSTGIVLIIGWMLSAAIINGIDTVKHHSWKAFFLPTNSHADGESWVNTVAYAIIDSNLNNIIFRGIFLLIIWVLLFLMIPVAFTRLKRFKLFNFEFEVEDKEQAAIQTVEINGGKAKLMAYLTSDDAAGKLFDFLEGTVINYQEALMYFLDEIQAGYHQHFNASFSYIVHKDDNLPPQIEELADESRETGEAVLRNKTDNENLLKKNYLVYYFYFENHTFITVLSSYQHQFDIFDKYLIELLHNIINKNVENIEYMVALTSEDNEEDLA</sequence>
<dbReference type="AlphaFoldDB" id="A0A2N3LFR4"/>
<reference evidence="2 3" key="1">
    <citation type="submission" date="2017-11" db="EMBL/GenBank/DDBJ databases">
        <title>Bacillus camelliae sp. nov., isolated from pu'er tea.</title>
        <authorList>
            <person name="Niu L."/>
        </authorList>
    </citation>
    <scope>NUCLEOTIDE SEQUENCE [LARGE SCALE GENOMIC DNA]</scope>
    <source>
        <strain evidence="2 3">7578-1</strain>
    </source>
</reference>
<dbReference type="OrthoDB" id="2926337at2"/>
<keyword evidence="1" id="KW-1133">Transmembrane helix</keyword>